<name>A0A6A6E8Q6_9PEZI</name>
<feature type="compositionally biased region" description="Polar residues" evidence="1">
    <location>
        <begin position="773"/>
        <end position="785"/>
    </location>
</feature>
<evidence type="ECO:0000256" key="1">
    <source>
        <dbReference type="SAM" id="MobiDB-lite"/>
    </source>
</evidence>
<proteinExistence type="predicted"/>
<feature type="compositionally biased region" description="Low complexity" evidence="1">
    <location>
        <begin position="77"/>
        <end position="91"/>
    </location>
</feature>
<feature type="compositionally biased region" description="Polar residues" evidence="1">
    <location>
        <begin position="861"/>
        <end position="875"/>
    </location>
</feature>
<feature type="compositionally biased region" description="Polar residues" evidence="1">
    <location>
        <begin position="794"/>
        <end position="811"/>
    </location>
</feature>
<feature type="compositionally biased region" description="Polar residues" evidence="1">
    <location>
        <begin position="732"/>
        <end position="744"/>
    </location>
</feature>
<dbReference type="InterPro" id="IPR055589">
    <property type="entry name" value="DUF7165"/>
</dbReference>
<feature type="compositionally biased region" description="Basic and acidic residues" evidence="1">
    <location>
        <begin position="549"/>
        <end position="559"/>
    </location>
</feature>
<sequence length="935" mass="101210">MSRRRTLQDDGKFLAIRTDLRGKGVANDDELDRRVGGGDRLSRGSSANSIASTSAGENNTYNTTLSASSTGMTDTLSSSDFSASSTARSSAMTEDDRPSASNATAPPKYSHPTITILELVSNTASSSALGDCFGFNVSRKGNFIAVYTASNIWLIKASQLPRLWARTLEVKRKPVAIDILESGFLLAVLSRPSQVDLYEIHGEQDRQIRKRRTIMLVHEASSIVLSPDGLVLITGNKYGIEVVAIGPEAPETCRRTLSGPVGDTLEFSDDGRTLLITGYARKSGTSSMYVLPGLYDGPLNEEGVPVPQSPVAVWTGLVLFPETARIARQATLLPDSDTGQVNELFAFNANEDSWGIYDIASARFTQRKMFLPDQQRWTRSEFIDDAMPAVSPNADLAAVALRIRGTTSIWIYQVPEWDYKPGPHDPEHQSPIHPCFRVPILQDSTDGHQEISTLRWVKIGAHVQRLIAVGNMSSAQGESDVPSIPQGSKGVVAVLDFDSTRPLGGEAPVPTKTDYDLDILLPGERLPEENIDFEREVELVRTRTIAQRRAQDRTREGRRSSRGGSTPSRARTSSSRERAVVSRASNIPTIVRDDEEELTGEEAIAAFEAPYDHSQPRSQVSLARAATVAAVSPANRRHLRALPFRPLEYRRADGLREFPHESDADNWVPPPPAYTATAEASHSVSLSHPNAPPTQASVNEPSTSAIPPVPPLPASVNPSQLMPGHPYPSIPNHGSMQTQSTTDLTLPAPLPRPSLVHPSTFPSPQSPVGRRGSASTPRGSVSQTPLFRHPPSTAPSQTSNQRLSAYQATSHHPTRRPTLRGRQTVESTVDLRPPPMVNPNIGRRGSAPDTNIHRRAVPVSASANRASVPNPQSQRRGLLPRLSTLGTGPVSTGRTPRSAPPRANAGGDMSLSNIRSGAQERPKSTGKKKLGCLVM</sequence>
<feature type="domain" description="DUF7165" evidence="2">
    <location>
        <begin position="112"/>
        <end position="418"/>
    </location>
</feature>
<feature type="compositionally biased region" description="Basic residues" evidence="1">
    <location>
        <begin position="924"/>
        <end position="935"/>
    </location>
</feature>
<feature type="compositionally biased region" description="Low complexity" evidence="1">
    <location>
        <begin position="562"/>
        <end position="573"/>
    </location>
</feature>
<gene>
    <name evidence="3" type="ORF">K469DRAFT_706530</name>
</gene>
<organism evidence="3 4">
    <name type="scientific">Zopfia rhizophila CBS 207.26</name>
    <dbReference type="NCBI Taxonomy" id="1314779"/>
    <lineage>
        <taxon>Eukaryota</taxon>
        <taxon>Fungi</taxon>
        <taxon>Dikarya</taxon>
        <taxon>Ascomycota</taxon>
        <taxon>Pezizomycotina</taxon>
        <taxon>Dothideomycetes</taxon>
        <taxon>Dothideomycetes incertae sedis</taxon>
        <taxon>Zopfiaceae</taxon>
        <taxon>Zopfia</taxon>
    </lineage>
</organism>
<evidence type="ECO:0000259" key="2">
    <source>
        <dbReference type="Pfam" id="PF23749"/>
    </source>
</evidence>
<feature type="region of interest" description="Disordered" evidence="1">
    <location>
        <begin position="546"/>
        <end position="582"/>
    </location>
</feature>
<feature type="region of interest" description="Disordered" evidence="1">
    <location>
        <begin position="28"/>
        <end position="108"/>
    </location>
</feature>
<feature type="compositionally biased region" description="Polar residues" evidence="1">
    <location>
        <begin position="43"/>
        <end position="76"/>
    </location>
</feature>
<evidence type="ECO:0000313" key="3">
    <source>
        <dbReference type="EMBL" id="KAF2186540.1"/>
    </source>
</evidence>
<feature type="compositionally biased region" description="Polar residues" evidence="1">
    <location>
        <begin position="884"/>
        <end position="895"/>
    </location>
</feature>
<dbReference type="SUPFAM" id="SSF82171">
    <property type="entry name" value="DPP6 N-terminal domain-like"/>
    <property type="match status" value="1"/>
</dbReference>
<dbReference type="Proteomes" id="UP000800200">
    <property type="component" value="Unassembled WGS sequence"/>
</dbReference>
<feature type="compositionally biased region" description="Basic and acidic residues" evidence="1">
    <location>
        <begin position="31"/>
        <end position="42"/>
    </location>
</feature>
<dbReference type="EMBL" id="ML994629">
    <property type="protein sequence ID" value="KAF2186540.1"/>
    <property type="molecule type" value="Genomic_DNA"/>
</dbReference>
<protein>
    <recommendedName>
        <fullName evidence="2">DUF7165 domain-containing protein</fullName>
    </recommendedName>
</protein>
<evidence type="ECO:0000313" key="4">
    <source>
        <dbReference type="Proteomes" id="UP000800200"/>
    </source>
</evidence>
<dbReference type="AlphaFoldDB" id="A0A6A6E8Q6"/>
<feature type="compositionally biased region" description="Polar residues" evidence="1">
    <location>
        <begin position="682"/>
        <end position="700"/>
    </location>
</feature>
<dbReference type="OrthoDB" id="3925024at2759"/>
<accession>A0A6A6E8Q6</accession>
<keyword evidence="4" id="KW-1185">Reference proteome</keyword>
<dbReference type="Pfam" id="PF23749">
    <property type="entry name" value="DUF7165"/>
    <property type="match status" value="1"/>
</dbReference>
<feature type="region of interest" description="Disordered" evidence="1">
    <location>
        <begin position="659"/>
        <end position="935"/>
    </location>
</feature>
<reference evidence="3" key="1">
    <citation type="journal article" date="2020" name="Stud. Mycol.">
        <title>101 Dothideomycetes genomes: a test case for predicting lifestyles and emergence of pathogens.</title>
        <authorList>
            <person name="Haridas S."/>
            <person name="Albert R."/>
            <person name="Binder M."/>
            <person name="Bloem J."/>
            <person name="Labutti K."/>
            <person name="Salamov A."/>
            <person name="Andreopoulos B."/>
            <person name="Baker S."/>
            <person name="Barry K."/>
            <person name="Bills G."/>
            <person name="Bluhm B."/>
            <person name="Cannon C."/>
            <person name="Castanera R."/>
            <person name="Culley D."/>
            <person name="Daum C."/>
            <person name="Ezra D."/>
            <person name="Gonzalez J."/>
            <person name="Henrissat B."/>
            <person name="Kuo A."/>
            <person name="Liang C."/>
            <person name="Lipzen A."/>
            <person name="Lutzoni F."/>
            <person name="Magnuson J."/>
            <person name="Mondo S."/>
            <person name="Nolan M."/>
            <person name="Ohm R."/>
            <person name="Pangilinan J."/>
            <person name="Park H.-J."/>
            <person name="Ramirez L."/>
            <person name="Alfaro M."/>
            <person name="Sun H."/>
            <person name="Tritt A."/>
            <person name="Yoshinaga Y."/>
            <person name="Zwiers L.-H."/>
            <person name="Turgeon B."/>
            <person name="Goodwin S."/>
            <person name="Spatafora J."/>
            <person name="Crous P."/>
            <person name="Grigoriev I."/>
        </authorList>
    </citation>
    <scope>NUCLEOTIDE SEQUENCE</scope>
    <source>
        <strain evidence="3">CBS 207.26</strain>
    </source>
</reference>